<dbReference type="PANTHER" id="PTHR43586">
    <property type="entry name" value="CYSTEINE DESULFURASE"/>
    <property type="match status" value="1"/>
</dbReference>
<keyword evidence="6" id="KW-0032">Aminotransferase</keyword>
<dbReference type="eggNOG" id="COG0520">
    <property type="taxonomic scope" value="Bacteria"/>
</dbReference>
<evidence type="ECO:0000313" key="6">
    <source>
        <dbReference type="EMBL" id="ABK16607.1"/>
    </source>
</evidence>
<evidence type="ECO:0000256" key="1">
    <source>
        <dbReference type="ARBA" id="ARBA00001933"/>
    </source>
</evidence>
<dbReference type="RefSeq" id="WP_011697778.1">
    <property type="nucleotide sequence ID" value="NC_008554.1"/>
</dbReference>
<name>A0LGQ5_SYNFM</name>
<dbReference type="Proteomes" id="UP000001784">
    <property type="component" value="Chromosome"/>
</dbReference>
<dbReference type="Pfam" id="PF00266">
    <property type="entry name" value="Aminotran_5"/>
    <property type="match status" value="1"/>
</dbReference>
<keyword evidence="7" id="KW-1185">Reference proteome</keyword>
<dbReference type="KEGG" id="sfu:Sfum_0911"/>
<evidence type="ECO:0000313" key="7">
    <source>
        <dbReference type="Proteomes" id="UP000001784"/>
    </source>
</evidence>
<evidence type="ECO:0000259" key="5">
    <source>
        <dbReference type="Pfam" id="PF00266"/>
    </source>
</evidence>
<dbReference type="GO" id="GO:0008483">
    <property type="term" value="F:transaminase activity"/>
    <property type="evidence" value="ECO:0007669"/>
    <property type="project" value="UniProtKB-KW"/>
</dbReference>
<dbReference type="HOGENOM" id="CLU_003433_2_1_7"/>
<keyword evidence="6" id="KW-0808">Transferase</keyword>
<evidence type="ECO:0000256" key="2">
    <source>
        <dbReference type="ARBA" id="ARBA00022898"/>
    </source>
</evidence>
<dbReference type="Gene3D" id="3.40.640.10">
    <property type="entry name" value="Type I PLP-dependent aspartate aminotransferase-like (Major domain)"/>
    <property type="match status" value="1"/>
</dbReference>
<dbReference type="InterPro" id="IPR000192">
    <property type="entry name" value="Aminotrans_V_dom"/>
</dbReference>
<evidence type="ECO:0000256" key="3">
    <source>
        <dbReference type="RuleBase" id="RU004075"/>
    </source>
</evidence>
<dbReference type="AlphaFoldDB" id="A0LGQ5"/>
<dbReference type="InterPro" id="IPR015424">
    <property type="entry name" value="PyrdxlP-dep_Trfase"/>
</dbReference>
<reference evidence="6 7" key="1">
    <citation type="submission" date="2006-10" db="EMBL/GenBank/DDBJ databases">
        <title>Complete sequence of Syntrophobacter fumaroxidans MPOB.</title>
        <authorList>
            <consortium name="US DOE Joint Genome Institute"/>
            <person name="Copeland A."/>
            <person name="Lucas S."/>
            <person name="Lapidus A."/>
            <person name="Barry K."/>
            <person name="Detter J.C."/>
            <person name="Glavina del Rio T."/>
            <person name="Hammon N."/>
            <person name="Israni S."/>
            <person name="Pitluck S."/>
            <person name="Goltsman E.G."/>
            <person name="Martinez M."/>
            <person name="Schmutz J."/>
            <person name="Larimer F."/>
            <person name="Land M."/>
            <person name="Hauser L."/>
            <person name="Kyrpides N."/>
            <person name="Kim E."/>
            <person name="Boone D.R."/>
            <person name="Brockman F."/>
            <person name="Culley D."/>
            <person name="Ferry J."/>
            <person name="Gunsalus R."/>
            <person name="McInerney M.J."/>
            <person name="Morrison M."/>
            <person name="Plugge C."/>
            <person name="Rohlin L."/>
            <person name="Scholten J."/>
            <person name="Sieber J."/>
            <person name="Stams A.J.M."/>
            <person name="Worm P."/>
            <person name="Henstra A.M."/>
            <person name="Richardson P."/>
        </authorList>
    </citation>
    <scope>NUCLEOTIDE SEQUENCE [LARGE SCALE GENOMIC DNA]</scope>
    <source>
        <strain evidence="7">DSM 10017 / MPOB</strain>
    </source>
</reference>
<comment type="similarity">
    <text evidence="3">Belongs to the class-V pyridoxal-phosphate-dependent aminotransferase family.</text>
</comment>
<evidence type="ECO:0000256" key="4">
    <source>
        <dbReference type="RuleBase" id="RU004504"/>
    </source>
</evidence>
<gene>
    <name evidence="6" type="ordered locus">Sfum_0911</name>
</gene>
<dbReference type="SUPFAM" id="SSF53383">
    <property type="entry name" value="PLP-dependent transferases"/>
    <property type="match status" value="1"/>
</dbReference>
<dbReference type="STRING" id="335543.Sfum_0911"/>
<feature type="domain" description="Aminotransferase class V" evidence="5">
    <location>
        <begin position="20"/>
        <end position="368"/>
    </location>
</feature>
<dbReference type="EMBL" id="CP000478">
    <property type="protein sequence ID" value="ABK16607.1"/>
    <property type="molecule type" value="Genomic_DNA"/>
</dbReference>
<proteinExistence type="inferred from homology"/>
<keyword evidence="2" id="KW-0663">Pyridoxal phosphate</keyword>
<dbReference type="Gene3D" id="3.90.1150.10">
    <property type="entry name" value="Aspartate Aminotransferase, domain 1"/>
    <property type="match status" value="1"/>
</dbReference>
<dbReference type="InterPro" id="IPR015422">
    <property type="entry name" value="PyrdxlP-dep_Trfase_small"/>
</dbReference>
<sequence length="379" mass="41756">MKTTKRYRALFPVTDRYAFLNHAAVSASSLRVRAAVVSFLDALVESGPVRYGEWMEGVAEARRRFARLINAEPGEIAFTGNTSDGLSIIAEGLDWKPGDAVLVPMPDFPANVYPWLNLERLGVQMRFYCKNLGRFGPAELEEAFRPGVRLLAVSSVDYATGFLCDLEAVGEFCREKGILFCVDAIQSLGAFALDVHKCGIHFLAAGAHKWLLGLMGSGALYISRDVDEMVRPGRVGWRSVVDENNFETLSLSLKKDALRFETGTGNVAGILGLGAALGLLLEVGIDTVSESILALNDRVLDGLRERSLEVVSPVEKKNRSGIISFIPPGNPQELFDFFNRRNVCVSRRGRYIRLSPHFYNNAEDIDAFLDALDAYRPTG</sequence>
<accession>A0LGQ5</accession>
<dbReference type="InterPro" id="IPR015421">
    <property type="entry name" value="PyrdxlP-dep_Trfase_major"/>
</dbReference>
<organism evidence="6 7">
    <name type="scientific">Syntrophobacter fumaroxidans (strain DSM 10017 / MPOB)</name>
    <dbReference type="NCBI Taxonomy" id="335543"/>
    <lineage>
        <taxon>Bacteria</taxon>
        <taxon>Pseudomonadati</taxon>
        <taxon>Thermodesulfobacteriota</taxon>
        <taxon>Syntrophobacteria</taxon>
        <taxon>Syntrophobacterales</taxon>
        <taxon>Syntrophobacteraceae</taxon>
        <taxon>Syntrophobacter</taxon>
    </lineage>
</organism>
<comment type="cofactor">
    <cofactor evidence="1 4">
        <name>pyridoxal 5'-phosphate</name>
        <dbReference type="ChEBI" id="CHEBI:597326"/>
    </cofactor>
</comment>
<protein>
    <submittedName>
        <fullName evidence="6">Aminotransferase, class V</fullName>
    </submittedName>
</protein>
<dbReference type="InterPro" id="IPR020578">
    <property type="entry name" value="Aminotrans_V_PyrdxlP_BS"/>
</dbReference>
<dbReference type="InParanoid" id="A0LGQ5"/>
<dbReference type="PROSITE" id="PS00595">
    <property type="entry name" value="AA_TRANSFER_CLASS_5"/>
    <property type="match status" value="1"/>
</dbReference>
<dbReference type="PANTHER" id="PTHR43586:SF15">
    <property type="entry name" value="BLR3095 PROTEIN"/>
    <property type="match status" value="1"/>
</dbReference>